<keyword evidence="4" id="KW-1185">Reference proteome</keyword>
<keyword evidence="1" id="KW-0812">Transmembrane</keyword>
<comment type="caution">
    <text evidence="3">The sequence shown here is derived from an EMBL/GenBank/DDBJ whole genome shotgun (WGS) entry which is preliminary data.</text>
</comment>
<dbReference type="AlphaFoldDB" id="A0A1M2W3C3"/>
<keyword evidence="1" id="KW-1133">Transmembrane helix</keyword>
<feature type="domain" description="DUF6533" evidence="2">
    <location>
        <begin position="20"/>
        <end position="60"/>
    </location>
</feature>
<evidence type="ECO:0000256" key="1">
    <source>
        <dbReference type="SAM" id="Phobius"/>
    </source>
</evidence>
<keyword evidence="1" id="KW-0472">Membrane</keyword>
<dbReference type="Pfam" id="PF20151">
    <property type="entry name" value="DUF6533"/>
    <property type="match status" value="1"/>
</dbReference>
<sequence>MSFSPEEIAEMVQTTDNGHALSALACFDYTLTFTREVERIWKREFSTPVILFYLVRYPAMVSALLLILNMTGWQGISDKYTFVRLNIFYAISSVGGSCEFAPDMPEATYEK</sequence>
<proteinExistence type="predicted"/>
<evidence type="ECO:0000259" key="2">
    <source>
        <dbReference type="Pfam" id="PF20151"/>
    </source>
</evidence>
<name>A0A1M2W3C3_TRAPU</name>
<evidence type="ECO:0000313" key="3">
    <source>
        <dbReference type="EMBL" id="OJT14306.1"/>
    </source>
</evidence>
<protein>
    <recommendedName>
        <fullName evidence="2">DUF6533 domain-containing protein</fullName>
    </recommendedName>
</protein>
<reference evidence="3 4" key="1">
    <citation type="submission" date="2016-10" db="EMBL/GenBank/DDBJ databases">
        <title>Genome sequence of the basidiomycete white-rot fungus Trametes pubescens.</title>
        <authorList>
            <person name="Makela M.R."/>
            <person name="Granchi Z."/>
            <person name="Peng M."/>
            <person name="De Vries R.P."/>
            <person name="Grigoriev I."/>
            <person name="Riley R."/>
            <person name="Hilden K."/>
        </authorList>
    </citation>
    <scope>NUCLEOTIDE SEQUENCE [LARGE SCALE GENOMIC DNA]</scope>
    <source>
        <strain evidence="3 4">FBCC735</strain>
    </source>
</reference>
<gene>
    <name evidence="3" type="ORF">TRAPUB_9167</name>
</gene>
<evidence type="ECO:0000313" key="4">
    <source>
        <dbReference type="Proteomes" id="UP000184267"/>
    </source>
</evidence>
<dbReference type="Proteomes" id="UP000184267">
    <property type="component" value="Unassembled WGS sequence"/>
</dbReference>
<organism evidence="3 4">
    <name type="scientific">Trametes pubescens</name>
    <name type="common">White-rot fungus</name>
    <dbReference type="NCBI Taxonomy" id="154538"/>
    <lineage>
        <taxon>Eukaryota</taxon>
        <taxon>Fungi</taxon>
        <taxon>Dikarya</taxon>
        <taxon>Basidiomycota</taxon>
        <taxon>Agaricomycotina</taxon>
        <taxon>Agaricomycetes</taxon>
        <taxon>Polyporales</taxon>
        <taxon>Polyporaceae</taxon>
        <taxon>Trametes</taxon>
    </lineage>
</organism>
<feature type="transmembrane region" description="Helical" evidence="1">
    <location>
        <begin position="50"/>
        <end position="70"/>
    </location>
</feature>
<dbReference type="InterPro" id="IPR045340">
    <property type="entry name" value="DUF6533"/>
</dbReference>
<dbReference type="OrthoDB" id="2803471at2759"/>
<dbReference type="STRING" id="154538.A0A1M2W3C3"/>
<accession>A0A1M2W3C3</accession>
<dbReference type="EMBL" id="MNAD01000308">
    <property type="protein sequence ID" value="OJT14306.1"/>
    <property type="molecule type" value="Genomic_DNA"/>
</dbReference>